<feature type="region of interest" description="Disordered" evidence="2">
    <location>
        <begin position="321"/>
        <end position="342"/>
    </location>
</feature>
<keyword evidence="4" id="KW-1185">Reference proteome</keyword>
<dbReference type="GO" id="GO:0034506">
    <property type="term" value="C:chromosome, centromeric core domain"/>
    <property type="evidence" value="ECO:0007669"/>
    <property type="project" value="TreeGrafter"/>
</dbReference>
<dbReference type="VEuPathDB" id="FungiDB:CC1G_01148"/>
<evidence type="ECO:0000256" key="1">
    <source>
        <dbReference type="SAM" id="Coils"/>
    </source>
</evidence>
<proteinExistence type="predicted"/>
<evidence type="ECO:0000256" key="2">
    <source>
        <dbReference type="SAM" id="MobiDB-lite"/>
    </source>
</evidence>
<dbReference type="InterPro" id="IPR040349">
    <property type="entry name" value="Csm1/Pcs1"/>
</dbReference>
<feature type="region of interest" description="Disordered" evidence="2">
    <location>
        <begin position="1"/>
        <end position="176"/>
    </location>
</feature>
<dbReference type="KEGG" id="cci:CC1G_01148"/>
<evidence type="ECO:0000313" key="4">
    <source>
        <dbReference type="Proteomes" id="UP000001861"/>
    </source>
</evidence>
<dbReference type="HOGENOM" id="CLU_042819_1_0_1"/>
<dbReference type="EMBL" id="AACS02000002">
    <property type="protein sequence ID" value="EAU88775.2"/>
    <property type="molecule type" value="Genomic_DNA"/>
</dbReference>
<dbReference type="GO" id="GO:0033551">
    <property type="term" value="C:monopolin complex"/>
    <property type="evidence" value="ECO:0007669"/>
    <property type="project" value="InterPro"/>
</dbReference>
<dbReference type="GO" id="GO:0045144">
    <property type="term" value="P:meiotic sister chromatid segregation"/>
    <property type="evidence" value="ECO:0007669"/>
    <property type="project" value="TreeGrafter"/>
</dbReference>
<gene>
    <name evidence="3" type="ORF">CC1G_01148</name>
</gene>
<dbReference type="GO" id="GO:0072686">
    <property type="term" value="C:mitotic spindle"/>
    <property type="evidence" value="ECO:0007669"/>
    <property type="project" value="TreeGrafter"/>
</dbReference>
<feature type="compositionally biased region" description="Low complexity" evidence="2">
    <location>
        <begin position="142"/>
        <end position="154"/>
    </location>
</feature>
<dbReference type="STRING" id="240176.A8NEP0"/>
<dbReference type="PANTHER" id="PTHR28006">
    <property type="entry name" value="MONOPOLIN COMPLEX SUBUNIT CSM1"/>
    <property type="match status" value="1"/>
</dbReference>
<comment type="caution">
    <text evidence="3">The sequence shown here is derived from an EMBL/GenBank/DDBJ whole genome shotgun (WGS) entry which is preliminary data.</text>
</comment>
<dbReference type="InParanoid" id="A8NEP0"/>
<name>A8NEP0_COPC7</name>
<dbReference type="OrthoDB" id="3216420at2759"/>
<dbReference type="CDD" id="cd23787">
    <property type="entry name" value="RWD_CSM1"/>
    <property type="match status" value="1"/>
</dbReference>
<feature type="compositionally biased region" description="Polar residues" evidence="2">
    <location>
        <begin position="1"/>
        <end position="10"/>
    </location>
</feature>
<protein>
    <recommendedName>
        <fullName evidence="5">Monopolin complex subunit Csm1/Pcs1 C-terminal domain-containing protein</fullName>
    </recommendedName>
</protein>
<dbReference type="Proteomes" id="UP000001861">
    <property type="component" value="Unassembled WGS sequence"/>
</dbReference>
<accession>A8NEP0</accession>
<dbReference type="GO" id="GO:1990644">
    <property type="term" value="F:microtubule site clamp"/>
    <property type="evidence" value="ECO:0007669"/>
    <property type="project" value="TreeGrafter"/>
</dbReference>
<dbReference type="eggNOG" id="ENOG502SC4G">
    <property type="taxonomic scope" value="Eukaryota"/>
</dbReference>
<feature type="compositionally biased region" description="Acidic residues" evidence="2">
    <location>
        <begin position="62"/>
        <end position="79"/>
    </location>
</feature>
<dbReference type="PANTHER" id="PTHR28006:SF1">
    <property type="entry name" value="MONOPOLIN COMPLEX SUBUNIT CSM1"/>
    <property type="match status" value="1"/>
</dbReference>
<dbReference type="OMA" id="LTCIYTY"/>
<sequence length="486" mass="53857">MASPATSTNPAKRKKPNSIRADATGPSRKTATNARRPGPKSKRKNEPVEEEHEDSDAHEVAMEDANESGEEDVDMEEEEPRPAKRAKQPASGRSAPTAAGQSKGKGKASVATIKKPNPKSSGNGKQVEVLEADEEEEEEDGIAAAYNRANASNADKARKPTASRQQQSKSTQETKLLKENARLKEEVQRLSSHLADMKAKFEELINIRETEPEALLREQDAQFQTQLQAQKDLISDLHAQLAKKEPLLRHTSGKRAAINLLTREEADEEIKNYKIQVQNLKHELGETKRVVTSKEKDIEGLQQEIKEIRFELKTEIERGKTLAARPAAPSSVNRNGPMASGTNEVQSTKVIRLYEDLTNVLISGVKCAKNTYGAEDWTFNCVYTHTDPLQPELDGGPSPSLNFLLRFCNEPPAGQPYKPGMKLTEIIHFQPLELDKETPEFIEKLGFLKNPFSFNKGQLALLVKTLSEALGDSDDGDDDDDDDMET</sequence>
<evidence type="ECO:0008006" key="5">
    <source>
        <dbReference type="Google" id="ProtNLM"/>
    </source>
</evidence>
<dbReference type="GO" id="GO:0005730">
    <property type="term" value="C:nucleolus"/>
    <property type="evidence" value="ECO:0007669"/>
    <property type="project" value="TreeGrafter"/>
</dbReference>
<dbReference type="GeneID" id="6009579"/>
<evidence type="ECO:0000313" key="3">
    <source>
        <dbReference type="EMBL" id="EAU88775.2"/>
    </source>
</evidence>
<feature type="coiled-coil region" evidence="1">
    <location>
        <begin position="263"/>
        <end position="318"/>
    </location>
</feature>
<dbReference type="AlphaFoldDB" id="A8NEP0"/>
<reference evidence="3 4" key="1">
    <citation type="journal article" date="2010" name="Proc. Natl. Acad. Sci. U.S.A.">
        <title>Insights into evolution of multicellular fungi from the assembled chromosomes of the mushroom Coprinopsis cinerea (Coprinus cinereus).</title>
        <authorList>
            <person name="Stajich J.E."/>
            <person name="Wilke S.K."/>
            <person name="Ahren D."/>
            <person name="Au C.H."/>
            <person name="Birren B.W."/>
            <person name="Borodovsky M."/>
            <person name="Burns C."/>
            <person name="Canback B."/>
            <person name="Casselton L.A."/>
            <person name="Cheng C.K."/>
            <person name="Deng J."/>
            <person name="Dietrich F.S."/>
            <person name="Fargo D.C."/>
            <person name="Farman M.L."/>
            <person name="Gathman A.C."/>
            <person name="Goldberg J."/>
            <person name="Guigo R."/>
            <person name="Hoegger P.J."/>
            <person name="Hooker J.B."/>
            <person name="Huggins A."/>
            <person name="James T.Y."/>
            <person name="Kamada T."/>
            <person name="Kilaru S."/>
            <person name="Kodira C."/>
            <person name="Kues U."/>
            <person name="Kupfer D."/>
            <person name="Kwan H.S."/>
            <person name="Lomsadze A."/>
            <person name="Li W."/>
            <person name="Lilly W.W."/>
            <person name="Ma L.J."/>
            <person name="Mackey A.J."/>
            <person name="Manning G."/>
            <person name="Martin F."/>
            <person name="Muraguchi H."/>
            <person name="Natvig D.O."/>
            <person name="Palmerini H."/>
            <person name="Ramesh M.A."/>
            <person name="Rehmeyer C.J."/>
            <person name="Roe B.A."/>
            <person name="Shenoy N."/>
            <person name="Stanke M."/>
            <person name="Ter-Hovhannisyan V."/>
            <person name="Tunlid A."/>
            <person name="Velagapudi R."/>
            <person name="Vision T.J."/>
            <person name="Zeng Q."/>
            <person name="Zolan M.E."/>
            <person name="Pukkila P.J."/>
        </authorList>
    </citation>
    <scope>NUCLEOTIDE SEQUENCE [LARGE SCALE GENOMIC DNA]</scope>
    <source>
        <strain evidence="4">Okayama-7 / 130 / ATCC MYA-4618 / FGSC 9003</strain>
    </source>
</reference>
<dbReference type="RefSeq" id="XP_001833086.2">
    <property type="nucleotide sequence ID" value="XM_001833034.2"/>
</dbReference>
<feature type="compositionally biased region" description="Polar residues" evidence="2">
    <location>
        <begin position="162"/>
        <end position="174"/>
    </location>
</feature>
<dbReference type="GO" id="GO:0051315">
    <property type="term" value="P:attachment of mitotic spindle microtubules to kinetochore"/>
    <property type="evidence" value="ECO:0007669"/>
    <property type="project" value="TreeGrafter"/>
</dbReference>
<feature type="compositionally biased region" description="Polar residues" evidence="2">
    <location>
        <begin position="330"/>
        <end position="342"/>
    </location>
</feature>
<organism evidence="3 4">
    <name type="scientific">Coprinopsis cinerea (strain Okayama-7 / 130 / ATCC MYA-4618 / FGSC 9003)</name>
    <name type="common">Inky cap fungus</name>
    <name type="synonym">Hormographiella aspergillata</name>
    <dbReference type="NCBI Taxonomy" id="240176"/>
    <lineage>
        <taxon>Eukaryota</taxon>
        <taxon>Fungi</taxon>
        <taxon>Dikarya</taxon>
        <taxon>Basidiomycota</taxon>
        <taxon>Agaricomycotina</taxon>
        <taxon>Agaricomycetes</taxon>
        <taxon>Agaricomycetidae</taxon>
        <taxon>Agaricales</taxon>
        <taxon>Agaricineae</taxon>
        <taxon>Psathyrellaceae</taxon>
        <taxon>Coprinopsis</taxon>
    </lineage>
</organism>
<keyword evidence="1" id="KW-0175">Coiled coil</keyword>
<feature type="compositionally biased region" description="Acidic residues" evidence="2">
    <location>
        <begin position="130"/>
        <end position="141"/>
    </location>
</feature>